<dbReference type="PROSITE" id="PS50089">
    <property type="entry name" value="ZF_RING_2"/>
    <property type="match status" value="1"/>
</dbReference>
<dbReference type="Pfam" id="PF13445">
    <property type="entry name" value="zf-RING_UBOX"/>
    <property type="match status" value="1"/>
</dbReference>
<protein>
    <recommendedName>
        <fullName evidence="9">B box-type domain-containing protein</fullName>
    </recommendedName>
</protein>
<evidence type="ECO:0000256" key="2">
    <source>
        <dbReference type="ARBA" id="ARBA00022771"/>
    </source>
</evidence>
<dbReference type="SUPFAM" id="SSF57845">
    <property type="entry name" value="B-box zinc-binding domain"/>
    <property type="match status" value="1"/>
</dbReference>
<dbReference type="SUPFAM" id="SSF57850">
    <property type="entry name" value="RING/U-box"/>
    <property type="match status" value="1"/>
</dbReference>
<evidence type="ECO:0000259" key="7">
    <source>
        <dbReference type="PROSITE" id="PS50119"/>
    </source>
</evidence>
<feature type="coiled-coil region" evidence="5">
    <location>
        <begin position="199"/>
        <end position="277"/>
    </location>
</feature>
<dbReference type="PANTHER" id="PTHR25462">
    <property type="entry name" value="BONUS, ISOFORM C-RELATED"/>
    <property type="match status" value="1"/>
</dbReference>
<dbReference type="PROSITE" id="PS50119">
    <property type="entry name" value="ZF_BBOX"/>
    <property type="match status" value="2"/>
</dbReference>
<dbReference type="InterPro" id="IPR027370">
    <property type="entry name" value="Znf-RING_euk"/>
</dbReference>
<dbReference type="InterPro" id="IPR047153">
    <property type="entry name" value="TRIM45/56/19-like"/>
</dbReference>
<feature type="domain" description="B box-type" evidence="7">
    <location>
        <begin position="88"/>
        <end position="134"/>
    </location>
</feature>
<dbReference type="CDD" id="cd19757">
    <property type="entry name" value="Bbox1"/>
    <property type="match status" value="1"/>
</dbReference>
<dbReference type="AlphaFoldDB" id="A0A6U6NS62"/>
<dbReference type="InterPro" id="IPR013083">
    <property type="entry name" value="Znf_RING/FYVE/PHD"/>
</dbReference>
<keyword evidence="3" id="KW-0862">Zinc</keyword>
<evidence type="ECO:0000256" key="1">
    <source>
        <dbReference type="ARBA" id="ARBA00022723"/>
    </source>
</evidence>
<evidence type="ECO:0000259" key="6">
    <source>
        <dbReference type="PROSITE" id="PS50089"/>
    </source>
</evidence>
<gene>
    <name evidence="8" type="ORF">BRAN1462_LOCUS33074</name>
</gene>
<proteinExistence type="predicted"/>
<evidence type="ECO:0000256" key="3">
    <source>
        <dbReference type="ARBA" id="ARBA00022833"/>
    </source>
</evidence>
<dbReference type="Gene3D" id="4.10.830.40">
    <property type="match status" value="1"/>
</dbReference>
<feature type="domain" description="B box-type" evidence="7">
    <location>
        <begin position="142"/>
        <end position="184"/>
    </location>
</feature>
<keyword evidence="5" id="KW-0175">Coiled coil</keyword>
<accession>A0A6U6NS62</accession>
<name>A0A6U6NS62_9DINO</name>
<feature type="domain" description="RING-type" evidence="6">
    <location>
        <begin position="7"/>
        <end position="46"/>
    </location>
</feature>
<dbReference type="Gene3D" id="3.30.40.10">
    <property type="entry name" value="Zinc/RING finger domain, C3HC4 (zinc finger)"/>
    <property type="match status" value="1"/>
</dbReference>
<dbReference type="Gene3D" id="3.30.160.60">
    <property type="entry name" value="Classic Zinc Finger"/>
    <property type="match status" value="1"/>
</dbReference>
<keyword evidence="2 4" id="KW-0863">Zinc-finger</keyword>
<dbReference type="PANTHER" id="PTHR25462:SF306">
    <property type="entry name" value="TRIPARTITE MOTIF CONTAINING 9"/>
    <property type="match status" value="1"/>
</dbReference>
<dbReference type="EMBL" id="HBGW01052087">
    <property type="protein sequence ID" value="CAD9586477.1"/>
    <property type="molecule type" value="Transcribed_RNA"/>
</dbReference>
<evidence type="ECO:0000256" key="4">
    <source>
        <dbReference type="PROSITE-ProRule" id="PRU00024"/>
    </source>
</evidence>
<evidence type="ECO:0008006" key="9">
    <source>
        <dbReference type="Google" id="ProtNLM"/>
    </source>
</evidence>
<dbReference type="GO" id="GO:0008270">
    <property type="term" value="F:zinc ion binding"/>
    <property type="evidence" value="ECO:0007669"/>
    <property type="project" value="UniProtKB-KW"/>
</dbReference>
<organism evidence="8">
    <name type="scientific">Zooxanthella nutricula</name>
    <dbReference type="NCBI Taxonomy" id="1333877"/>
    <lineage>
        <taxon>Eukaryota</taxon>
        <taxon>Sar</taxon>
        <taxon>Alveolata</taxon>
        <taxon>Dinophyceae</taxon>
        <taxon>Peridiniales</taxon>
        <taxon>Peridiniales incertae sedis</taxon>
        <taxon>Zooxanthella</taxon>
    </lineage>
</organism>
<dbReference type="InterPro" id="IPR001841">
    <property type="entry name" value="Znf_RING"/>
</dbReference>
<evidence type="ECO:0000256" key="5">
    <source>
        <dbReference type="SAM" id="Coils"/>
    </source>
</evidence>
<dbReference type="SMART" id="SM00336">
    <property type="entry name" value="BBOX"/>
    <property type="match status" value="2"/>
</dbReference>
<evidence type="ECO:0000313" key="8">
    <source>
        <dbReference type="EMBL" id="CAD9586477.1"/>
    </source>
</evidence>
<sequence length="442" mass="48399">MDGELRCPVCREYFADPVMLQCTHHICASHVAQLAERGQLKCPVCSDLTVVPDGGLRLDKALQVVVDVWRERQSEEPLPQNGESSPSHEPPRCGFCEEKPATRRCQQCNGVLCEECEKTSHSKGFFKTHTIVDLVVGQEDYAGRMLCDEHPAEKLSFYCLDCRKPVCPHCLILGSHKGHQQTPMDQAYNTAKDTLQAWVGKLRERCQLAENTLDELHNAELEVKKGAEAQRNVINSELDNLREIIETKRHQLLSKSALEEKQKRVQLQAQVDRAEAVRKDSTGLVSRSKDLLALPSEHAFLVVVLPLIQDMKKCASQPMDGGPLWPCNFRPLSCDGQVRVLGELDLGHPRQPQPQPQAYAGAVSSFVTQAGAGLVPQQVNSDASTMAPNYSVVSGFSPAHATVSFLSQPPQAVPTASPAAAPQQLLGAGGATGQSVYVFRSA</sequence>
<reference evidence="8" key="1">
    <citation type="submission" date="2021-01" db="EMBL/GenBank/DDBJ databases">
        <authorList>
            <person name="Corre E."/>
            <person name="Pelletier E."/>
            <person name="Niang G."/>
            <person name="Scheremetjew M."/>
            <person name="Finn R."/>
            <person name="Kale V."/>
            <person name="Holt S."/>
            <person name="Cochrane G."/>
            <person name="Meng A."/>
            <person name="Brown T."/>
            <person name="Cohen L."/>
        </authorList>
    </citation>
    <scope>NUCLEOTIDE SEQUENCE</scope>
    <source>
        <strain evidence="8">RCC3387</strain>
    </source>
</reference>
<dbReference type="GO" id="GO:0061630">
    <property type="term" value="F:ubiquitin protein ligase activity"/>
    <property type="evidence" value="ECO:0007669"/>
    <property type="project" value="TreeGrafter"/>
</dbReference>
<dbReference type="CDD" id="cd19756">
    <property type="entry name" value="Bbox2"/>
    <property type="match status" value="1"/>
</dbReference>
<keyword evidence="1" id="KW-0479">Metal-binding</keyword>
<dbReference type="InterPro" id="IPR000315">
    <property type="entry name" value="Znf_B-box"/>
</dbReference>
<dbReference type="Pfam" id="PF00643">
    <property type="entry name" value="zf-B_box"/>
    <property type="match status" value="2"/>
</dbReference>